<protein>
    <submittedName>
        <fullName evidence="2">Uncharacterized protein</fullName>
    </submittedName>
</protein>
<gene>
    <name evidence="2" type="ORF">OE229_05345</name>
</gene>
<dbReference type="AlphaFoldDB" id="A0A9Q9T4P2"/>
<evidence type="ECO:0000313" key="3">
    <source>
        <dbReference type="Proteomes" id="UP001062223"/>
    </source>
</evidence>
<keyword evidence="1" id="KW-1133">Transmembrane helix</keyword>
<feature type="transmembrane region" description="Helical" evidence="1">
    <location>
        <begin position="12"/>
        <end position="34"/>
    </location>
</feature>
<evidence type="ECO:0000256" key="1">
    <source>
        <dbReference type="SAM" id="Phobius"/>
    </source>
</evidence>
<accession>A0A9Q9T4P2</accession>
<reference evidence="2" key="1">
    <citation type="submission" date="2022-09" db="EMBL/GenBank/DDBJ databases">
        <title>Taxonomy of Curtobacterium flaccumfaciens.</title>
        <authorList>
            <person name="Osdaghi E."/>
            <person name="Taghavi S.M."/>
            <person name="Hamidizade M."/>
            <person name="Abachi H."/>
            <person name="Fazliarab A."/>
            <person name="Baeyen S."/>
            <person name="Portier P."/>
            <person name="Van Vaerenbergh J."/>
            <person name="Jacques M.-A."/>
        </authorList>
    </citation>
    <scope>NUCLEOTIDE SEQUENCE</scope>
    <source>
        <strain evidence="2">AGQB46</strain>
    </source>
</reference>
<evidence type="ECO:0000313" key="2">
    <source>
        <dbReference type="EMBL" id="UYC81889.1"/>
    </source>
</evidence>
<organism evidence="2 3">
    <name type="scientific">Curtobacterium poinsettiae</name>
    <dbReference type="NCBI Taxonomy" id="159612"/>
    <lineage>
        <taxon>Bacteria</taxon>
        <taxon>Bacillati</taxon>
        <taxon>Actinomycetota</taxon>
        <taxon>Actinomycetes</taxon>
        <taxon>Micrococcales</taxon>
        <taxon>Microbacteriaceae</taxon>
        <taxon>Curtobacterium</taxon>
    </lineage>
</organism>
<keyword evidence="1" id="KW-0812">Transmembrane</keyword>
<dbReference type="Proteomes" id="UP001062223">
    <property type="component" value="Chromosome"/>
</dbReference>
<keyword evidence="1" id="KW-0472">Membrane</keyword>
<name>A0A9Q9T4P2_9MICO</name>
<sequence>MSISTGMSVIDMFFIIAIVSIAGLLVVVIGHGAVRPACPPGYARAVRAS</sequence>
<proteinExistence type="predicted"/>
<dbReference type="RefSeq" id="WP_259580353.1">
    <property type="nucleotide sequence ID" value="NZ_CP106879.1"/>
</dbReference>
<dbReference type="KEGG" id="cpoi:OE229_05345"/>
<dbReference type="EMBL" id="CP106879">
    <property type="protein sequence ID" value="UYC81889.1"/>
    <property type="molecule type" value="Genomic_DNA"/>
</dbReference>